<feature type="non-terminal residue" evidence="1">
    <location>
        <position position="1"/>
    </location>
</feature>
<dbReference type="EMBL" id="JAXOJX010000159">
    <property type="protein sequence ID" value="MDZ5461741.1"/>
    <property type="molecule type" value="Genomic_DNA"/>
</dbReference>
<name>A0ABU5IS60_9BURK</name>
<comment type="caution">
    <text evidence="1">The sequence shown here is derived from an EMBL/GenBank/DDBJ whole genome shotgun (WGS) entry which is preliminary data.</text>
</comment>
<reference evidence="1 2" key="1">
    <citation type="submission" date="2023-11" db="EMBL/GenBank/DDBJ databases">
        <title>Draft genome of Azohydromonas lata strain H1 (DSM1123), a polyhydroxyalkanoate producer.</title>
        <authorList>
            <person name="Traversa D."/>
            <person name="D'Addabbo P."/>
            <person name="Pazzani C."/>
            <person name="Manzari C."/>
            <person name="Chiara M."/>
            <person name="Scrascia M."/>
        </authorList>
    </citation>
    <scope>NUCLEOTIDE SEQUENCE [LARGE SCALE GENOMIC DNA]</scope>
    <source>
        <strain evidence="1 2">H1</strain>
    </source>
</reference>
<gene>
    <name evidence="1" type="ORF">SM757_34715</name>
</gene>
<evidence type="ECO:0000313" key="1">
    <source>
        <dbReference type="EMBL" id="MDZ5461741.1"/>
    </source>
</evidence>
<accession>A0ABU5IS60</accession>
<evidence type="ECO:0000313" key="2">
    <source>
        <dbReference type="Proteomes" id="UP001293718"/>
    </source>
</evidence>
<sequence>AVKAPAAPVGAWRVIVVGSMLARRLERPLLRDRLGRRPLPVQVFETLDEAMAALEAGGVPAAEAVLLQCATLRAAELPRLQALAQGSGARRVHVLYGFATSALSAAFESAGLLLLRSPQDDRSLAAWLQASCSPLPLPLVVSPRRWDDAALADFAGLSSTIACECPRHVAELLMQLSSFEAYSAECAHRDPADAALHAYLGQVAGTARALFEQALERLAVQEGLMLPGEGV</sequence>
<protein>
    <submittedName>
        <fullName evidence="1">MerR family transcriptional regulator</fullName>
    </submittedName>
</protein>
<keyword evidence="2" id="KW-1185">Reference proteome</keyword>
<proteinExistence type="predicted"/>
<organism evidence="1 2">
    <name type="scientific">Azohydromonas lata</name>
    <dbReference type="NCBI Taxonomy" id="45677"/>
    <lineage>
        <taxon>Bacteria</taxon>
        <taxon>Pseudomonadati</taxon>
        <taxon>Pseudomonadota</taxon>
        <taxon>Betaproteobacteria</taxon>
        <taxon>Burkholderiales</taxon>
        <taxon>Sphaerotilaceae</taxon>
        <taxon>Azohydromonas</taxon>
    </lineage>
</organism>
<dbReference type="Proteomes" id="UP001293718">
    <property type="component" value="Unassembled WGS sequence"/>
</dbReference>